<dbReference type="PANTHER" id="PTHR23200">
    <property type="entry name" value="METALLO-BETA-LACTAMASE DOMAIN-CONTAINING PROTEIN 1"/>
    <property type="match status" value="1"/>
</dbReference>
<keyword evidence="8" id="KW-0378">Hydrolase</keyword>
<dbReference type="Pfam" id="PF00753">
    <property type="entry name" value="Lactamase_B"/>
    <property type="match status" value="1"/>
</dbReference>
<evidence type="ECO:0000256" key="5">
    <source>
        <dbReference type="ARBA" id="ARBA00044690"/>
    </source>
</evidence>
<evidence type="ECO:0000256" key="2">
    <source>
        <dbReference type="ARBA" id="ARBA00011738"/>
    </source>
</evidence>
<comment type="catalytic activity">
    <reaction evidence="5">
        <text>a ribonucleotidyl-ribonucleotide-RNA + H2O = a 3'-end ribonucleotide-RNA + a 5'-end 5'-phospho-ribonucleoside-RNA + H(+)</text>
        <dbReference type="Rhea" id="RHEA:68096"/>
        <dbReference type="Rhea" id="RHEA-COMP:15179"/>
        <dbReference type="Rhea" id="RHEA-COMP:17355"/>
        <dbReference type="Rhea" id="RHEA-COMP:17428"/>
        <dbReference type="ChEBI" id="CHEBI:15377"/>
        <dbReference type="ChEBI" id="CHEBI:15378"/>
        <dbReference type="ChEBI" id="CHEBI:74896"/>
        <dbReference type="ChEBI" id="CHEBI:138282"/>
        <dbReference type="ChEBI" id="CHEBI:173118"/>
    </reaction>
    <physiologicalReaction direction="left-to-right" evidence="5">
        <dbReference type="Rhea" id="RHEA:68097"/>
    </physiologicalReaction>
</comment>
<dbReference type="Proteomes" id="UP000239210">
    <property type="component" value="Unassembled WGS sequence"/>
</dbReference>
<dbReference type="InterPro" id="IPR039344">
    <property type="entry name" value="MBLAC1"/>
</dbReference>
<comment type="caution">
    <text evidence="8">The sequence shown here is derived from an EMBL/GenBank/DDBJ whole genome shotgun (WGS) entry which is preliminary data.</text>
</comment>
<reference evidence="8 9" key="1">
    <citation type="submission" date="2018-03" db="EMBL/GenBank/DDBJ databases">
        <title>Genomic Encyclopedia of Archaeal and Bacterial Type Strains, Phase II (KMG-II): from individual species to whole genera.</title>
        <authorList>
            <person name="Goeker M."/>
        </authorList>
    </citation>
    <scope>NUCLEOTIDE SEQUENCE [LARGE SCALE GENOMIC DNA]</scope>
    <source>
        <strain evidence="8 9">DSM 45416</strain>
    </source>
</reference>
<dbReference type="GO" id="GO:0005829">
    <property type="term" value="C:cytosol"/>
    <property type="evidence" value="ECO:0007669"/>
    <property type="project" value="UniProtKB-SubCell"/>
</dbReference>
<dbReference type="GO" id="GO:0016787">
    <property type="term" value="F:hydrolase activity"/>
    <property type="evidence" value="ECO:0007669"/>
    <property type="project" value="UniProtKB-KW"/>
</dbReference>
<comment type="subunit">
    <text evidence="2">Homodimer.</text>
</comment>
<evidence type="ECO:0000313" key="9">
    <source>
        <dbReference type="Proteomes" id="UP000239210"/>
    </source>
</evidence>
<organism evidence="8 9">
    <name type="scientific">Geodermatophilus tzadiensis</name>
    <dbReference type="NCBI Taxonomy" id="1137988"/>
    <lineage>
        <taxon>Bacteria</taxon>
        <taxon>Bacillati</taxon>
        <taxon>Actinomycetota</taxon>
        <taxon>Actinomycetes</taxon>
        <taxon>Geodermatophilales</taxon>
        <taxon>Geodermatophilaceae</taxon>
        <taxon>Geodermatophilus</taxon>
    </lineage>
</organism>
<dbReference type="Gene3D" id="3.60.15.10">
    <property type="entry name" value="Ribonuclease Z/Hydroxyacylglutathione hydrolase-like"/>
    <property type="match status" value="1"/>
</dbReference>
<evidence type="ECO:0000256" key="4">
    <source>
        <dbReference type="ARBA" id="ARBA00032988"/>
    </source>
</evidence>
<evidence type="ECO:0000313" key="8">
    <source>
        <dbReference type="EMBL" id="PRY48414.1"/>
    </source>
</evidence>
<sequence>MSSAVTVRRVADLSRSARVDVLVEGYARLPNVAGTVSLVRDAGRVVVVDPGMVADRELILRPLRELGVEPGDVTDVVVSHHHLDHTLNVALFPVVPVHDFQSVIEGDVFTRRPADGVELTPSVRLLATPGHTPQDVTTLVGTADDVVALTHLWWTGEGPADDPYSPDRDELRRQRERVLGLATLVVPGHGAPFRPSGATPR</sequence>
<dbReference type="AlphaFoldDB" id="A0A2T0TRS5"/>
<comment type="function">
    <text evidence="6">Endoribonuclease that catalyzes the hydrolysis of histone-coding pre-mRNA 3'-end. Involved in histone pre-mRNA processing during the S-phase of the cell cycle, which is required for entering/progressing through S-phase. Cleaves histone pre-mRNA at a major and a minor cleavage site after the 5'-ACCCA-3' and the 5'-ACCCACA-3' sequence, respectively, and located downstream of the stem-loop. May require the presence of the HDE element located at the histone pre-RNA 3'-end to avoid non-specific cleavage.</text>
</comment>
<name>A0A2T0TRS5_9ACTN</name>
<proteinExistence type="predicted"/>
<feature type="domain" description="Metallo-beta-lactamase" evidence="7">
    <location>
        <begin position="33"/>
        <end position="189"/>
    </location>
</feature>
<accession>A0A2T0TRS5</accession>
<evidence type="ECO:0000259" key="7">
    <source>
        <dbReference type="SMART" id="SM00849"/>
    </source>
</evidence>
<keyword evidence="9" id="KW-1185">Reference proteome</keyword>
<evidence type="ECO:0000256" key="3">
    <source>
        <dbReference type="ARBA" id="ARBA00014856"/>
    </source>
</evidence>
<evidence type="ECO:0000256" key="6">
    <source>
        <dbReference type="ARBA" id="ARBA00045869"/>
    </source>
</evidence>
<dbReference type="InterPro" id="IPR036866">
    <property type="entry name" value="RibonucZ/Hydroxyglut_hydro"/>
</dbReference>
<protein>
    <recommendedName>
        <fullName evidence="3">Metallo-beta-lactamase domain-containing protein 1</fullName>
    </recommendedName>
    <alternativeName>
        <fullName evidence="4">Endoribonuclease MBLAC1</fullName>
    </alternativeName>
</protein>
<dbReference type="SUPFAM" id="SSF56281">
    <property type="entry name" value="Metallo-hydrolase/oxidoreductase"/>
    <property type="match status" value="1"/>
</dbReference>
<dbReference type="CDD" id="cd07711">
    <property type="entry name" value="MBLAC1-like_MBL-fold"/>
    <property type="match status" value="1"/>
</dbReference>
<evidence type="ECO:0000256" key="1">
    <source>
        <dbReference type="ARBA" id="ARBA00004514"/>
    </source>
</evidence>
<dbReference type="EMBL" id="PVTG01000009">
    <property type="protein sequence ID" value="PRY48414.1"/>
    <property type="molecule type" value="Genomic_DNA"/>
</dbReference>
<dbReference type="PANTHER" id="PTHR23200:SF48">
    <property type="entry name" value="METALLO-BETA-LACTAMASE DOMAIN-CONTAINING PROTEIN 1"/>
    <property type="match status" value="1"/>
</dbReference>
<gene>
    <name evidence="8" type="ORF">LY71_10951</name>
</gene>
<dbReference type="InterPro" id="IPR001279">
    <property type="entry name" value="Metallo-B-lactamas"/>
</dbReference>
<dbReference type="SMART" id="SM00849">
    <property type="entry name" value="Lactamase_B"/>
    <property type="match status" value="1"/>
</dbReference>
<comment type="subcellular location">
    <subcellularLocation>
        <location evidence="1">Cytoplasm</location>
        <location evidence="1">Cytosol</location>
    </subcellularLocation>
</comment>